<evidence type="ECO:0000313" key="2">
    <source>
        <dbReference type="EMBL" id="KAF2159989.1"/>
    </source>
</evidence>
<organism evidence="2 3">
    <name type="scientific">Zasmidium cellare ATCC 36951</name>
    <dbReference type="NCBI Taxonomy" id="1080233"/>
    <lineage>
        <taxon>Eukaryota</taxon>
        <taxon>Fungi</taxon>
        <taxon>Dikarya</taxon>
        <taxon>Ascomycota</taxon>
        <taxon>Pezizomycotina</taxon>
        <taxon>Dothideomycetes</taxon>
        <taxon>Dothideomycetidae</taxon>
        <taxon>Mycosphaerellales</taxon>
        <taxon>Mycosphaerellaceae</taxon>
        <taxon>Zasmidium</taxon>
    </lineage>
</organism>
<evidence type="ECO:0000256" key="1">
    <source>
        <dbReference type="SAM" id="MobiDB-lite"/>
    </source>
</evidence>
<accession>A0A6A6C2N3</accession>
<dbReference type="RefSeq" id="XP_033660878.1">
    <property type="nucleotide sequence ID" value="XM_033814463.1"/>
</dbReference>
<protein>
    <submittedName>
        <fullName evidence="2">Uncharacterized protein</fullName>
    </submittedName>
</protein>
<dbReference type="Proteomes" id="UP000799537">
    <property type="component" value="Unassembled WGS sequence"/>
</dbReference>
<gene>
    <name evidence="2" type="ORF">M409DRAFT_60390</name>
</gene>
<feature type="compositionally biased region" description="Basic and acidic residues" evidence="1">
    <location>
        <begin position="329"/>
        <end position="340"/>
    </location>
</feature>
<feature type="region of interest" description="Disordered" evidence="1">
    <location>
        <begin position="215"/>
        <end position="340"/>
    </location>
</feature>
<sequence length="340" mass="38767">MAVIYAIGDKARYSLVARTRSSCNSRYQNTSFFIIGGASSLHTRESTPDFSLFSPQVHPTMQLRSDKGGLRATSSRSSVLPGPSKIRKSRPTLSSRGNRKIWYTRHLQYLRVSFRRIKHEDHNQREGCLPNNDHLRIFHRMFPEMVVRGYSHRHLYENWSMRFKPKRPQEWYTVGRPNKKRKDAYTAEEAEQFASIERAIQEAAVALGITVPWIEVEEPDEDETVQAEFEDRGEEVAENDLEGVDDGAEGEEGDEEEEEASIDDLGVEDYTEQDIEGTSTEDENSTNEDSDTEAVKMHENGSSTRDVDNRVTYITLMGGTIKGYNGNSRTEDNDTLKQSP</sequence>
<feature type="compositionally biased region" description="Acidic residues" evidence="1">
    <location>
        <begin position="215"/>
        <end position="225"/>
    </location>
</feature>
<keyword evidence="3" id="KW-1185">Reference proteome</keyword>
<feature type="region of interest" description="Disordered" evidence="1">
    <location>
        <begin position="64"/>
        <end position="93"/>
    </location>
</feature>
<dbReference type="EMBL" id="ML993631">
    <property type="protein sequence ID" value="KAF2159989.1"/>
    <property type="molecule type" value="Genomic_DNA"/>
</dbReference>
<proteinExistence type="predicted"/>
<reference evidence="2" key="1">
    <citation type="journal article" date="2020" name="Stud. Mycol.">
        <title>101 Dothideomycetes genomes: a test case for predicting lifestyles and emergence of pathogens.</title>
        <authorList>
            <person name="Haridas S."/>
            <person name="Albert R."/>
            <person name="Binder M."/>
            <person name="Bloem J."/>
            <person name="Labutti K."/>
            <person name="Salamov A."/>
            <person name="Andreopoulos B."/>
            <person name="Baker S."/>
            <person name="Barry K."/>
            <person name="Bills G."/>
            <person name="Bluhm B."/>
            <person name="Cannon C."/>
            <person name="Castanera R."/>
            <person name="Culley D."/>
            <person name="Daum C."/>
            <person name="Ezra D."/>
            <person name="Gonzalez J."/>
            <person name="Henrissat B."/>
            <person name="Kuo A."/>
            <person name="Liang C."/>
            <person name="Lipzen A."/>
            <person name="Lutzoni F."/>
            <person name="Magnuson J."/>
            <person name="Mondo S."/>
            <person name="Nolan M."/>
            <person name="Ohm R."/>
            <person name="Pangilinan J."/>
            <person name="Park H.-J."/>
            <person name="Ramirez L."/>
            <person name="Alfaro M."/>
            <person name="Sun H."/>
            <person name="Tritt A."/>
            <person name="Yoshinaga Y."/>
            <person name="Zwiers L.-H."/>
            <person name="Turgeon B."/>
            <person name="Goodwin S."/>
            <person name="Spatafora J."/>
            <person name="Crous P."/>
            <person name="Grigoriev I."/>
        </authorList>
    </citation>
    <scope>NUCLEOTIDE SEQUENCE</scope>
    <source>
        <strain evidence="2">ATCC 36951</strain>
    </source>
</reference>
<feature type="compositionally biased region" description="Basic and acidic residues" evidence="1">
    <location>
        <begin position="293"/>
        <end position="309"/>
    </location>
</feature>
<evidence type="ECO:0000313" key="3">
    <source>
        <dbReference type="Proteomes" id="UP000799537"/>
    </source>
</evidence>
<dbReference type="AlphaFoldDB" id="A0A6A6C2N3"/>
<name>A0A6A6C2N3_ZASCE</name>
<dbReference type="GeneID" id="54567735"/>
<feature type="compositionally biased region" description="Acidic residues" evidence="1">
    <location>
        <begin position="231"/>
        <end position="292"/>
    </location>
</feature>